<gene>
    <name evidence="2" type="ORF">UFOPK3401_01377</name>
</gene>
<accession>A0A6J7EFU6</accession>
<feature type="domain" description="Metallo-beta-lactamase" evidence="1">
    <location>
        <begin position="35"/>
        <end position="100"/>
    </location>
</feature>
<name>A0A6J7EFU6_9ZZZZ</name>
<dbReference type="EMBL" id="CAFBLM010000085">
    <property type="protein sequence ID" value="CAB4880195.1"/>
    <property type="molecule type" value="Genomic_DNA"/>
</dbReference>
<sequence>MGNVNRVLESSSATVLAPLADTPYLESGKAPSIDPKRRFRKLLEKRGGFDKVQVQQTFVDGELLDAAGGIRAMHTPGHTPGHTSLIHEPSGILFTGDVVHFWRKQIRIGMALVCHDMALNEVSAQRLSEATSDVLAFSHGPHVAANGRQAIHTFLASRSTQA</sequence>
<dbReference type="PANTHER" id="PTHR42951:SF17">
    <property type="entry name" value="METALLO-BETA-LACTAMASE DOMAIN-CONTAINING PROTEIN"/>
    <property type="match status" value="1"/>
</dbReference>
<dbReference type="InterPro" id="IPR036866">
    <property type="entry name" value="RibonucZ/Hydroxyglut_hydro"/>
</dbReference>
<dbReference type="PANTHER" id="PTHR42951">
    <property type="entry name" value="METALLO-BETA-LACTAMASE DOMAIN-CONTAINING"/>
    <property type="match status" value="1"/>
</dbReference>
<dbReference type="InterPro" id="IPR050855">
    <property type="entry name" value="NDM-1-like"/>
</dbReference>
<evidence type="ECO:0000259" key="1">
    <source>
        <dbReference type="Pfam" id="PF00753"/>
    </source>
</evidence>
<dbReference type="SUPFAM" id="SSF56281">
    <property type="entry name" value="Metallo-hydrolase/oxidoreductase"/>
    <property type="match status" value="1"/>
</dbReference>
<evidence type="ECO:0000313" key="2">
    <source>
        <dbReference type="EMBL" id="CAB4880195.1"/>
    </source>
</evidence>
<dbReference type="Pfam" id="PF00753">
    <property type="entry name" value="Lactamase_B"/>
    <property type="match status" value="1"/>
</dbReference>
<dbReference type="AlphaFoldDB" id="A0A6J7EFU6"/>
<protein>
    <submittedName>
        <fullName evidence="2">Unannotated protein</fullName>
    </submittedName>
</protein>
<reference evidence="2" key="1">
    <citation type="submission" date="2020-05" db="EMBL/GenBank/DDBJ databases">
        <authorList>
            <person name="Chiriac C."/>
            <person name="Salcher M."/>
            <person name="Ghai R."/>
            <person name="Kavagutti S V."/>
        </authorList>
    </citation>
    <scope>NUCLEOTIDE SEQUENCE</scope>
</reference>
<dbReference type="Gene3D" id="3.60.15.10">
    <property type="entry name" value="Ribonuclease Z/Hydroxyacylglutathione hydrolase-like"/>
    <property type="match status" value="1"/>
</dbReference>
<dbReference type="InterPro" id="IPR001279">
    <property type="entry name" value="Metallo-B-lactamas"/>
</dbReference>
<organism evidence="2">
    <name type="scientific">freshwater metagenome</name>
    <dbReference type="NCBI Taxonomy" id="449393"/>
    <lineage>
        <taxon>unclassified sequences</taxon>
        <taxon>metagenomes</taxon>
        <taxon>ecological metagenomes</taxon>
    </lineage>
</organism>
<proteinExistence type="predicted"/>